<organism evidence="1 2">
    <name type="scientific">Candidatus Iainarchaeum sp</name>
    <dbReference type="NCBI Taxonomy" id="3101447"/>
    <lineage>
        <taxon>Archaea</taxon>
        <taxon>Candidatus Iainarchaeota</taxon>
        <taxon>Candidatus Iainarchaeia</taxon>
        <taxon>Candidatus Iainarchaeales</taxon>
        <taxon>Candidatus Iainarchaeaceae</taxon>
        <taxon>Candidatus Iainarchaeum</taxon>
    </lineage>
</organism>
<dbReference type="InterPro" id="IPR035917">
    <property type="entry name" value="YjbQ-like_sf"/>
</dbReference>
<proteinExistence type="predicted"/>
<dbReference type="Gene3D" id="2.60.120.460">
    <property type="entry name" value="YjbQ-like"/>
    <property type="match status" value="1"/>
</dbReference>
<gene>
    <name evidence="1" type="ORF">HON47_02375</name>
</gene>
<dbReference type="EMBL" id="JABJNZ010000034">
    <property type="protein sequence ID" value="MBT4870393.1"/>
    <property type="molecule type" value="Genomic_DNA"/>
</dbReference>
<sequence>MFKEIKILTRDRNELIDITEKVEKVVNESGINTGICV</sequence>
<dbReference type="AlphaFoldDB" id="A0A8T5GEE3"/>
<accession>A0A8T5GEE3</accession>
<feature type="non-terminal residue" evidence="1">
    <location>
        <position position="37"/>
    </location>
</feature>
<evidence type="ECO:0000313" key="2">
    <source>
        <dbReference type="Proteomes" id="UP000722459"/>
    </source>
</evidence>
<reference evidence="1" key="1">
    <citation type="journal article" date="2021" name="ISME J.">
        <title>Mercury methylation by metabolically versatile and cosmopolitan marine bacteria.</title>
        <authorList>
            <person name="Lin H."/>
            <person name="Ascher D.B."/>
            <person name="Myung Y."/>
            <person name="Lamborg C.H."/>
            <person name="Hallam S.J."/>
            <person name="Gionfriddo C.M."/>
            <person name="Holt K.E."/>
            <person name="Moreau J.W."/>
        </authorList>
    </citation>
    <scope>NUCLEOTIDE SEQUENCE</scope>
    <source>
        <strain evidence="1">SI075_bin30</strain>
    </source>
</reference>
<protein>
    <submittedName>
        <fullName evidence="1">YjbQ family protein</fullName>
    </submittedName>
</protein>
<dbReference type="SUPFAM" id="SSF111038">
    <property type="entry name" value="YjbQ-like"/>
    <property type="match status" value="1"/>
</dbReference>
<comment type="caution">
    <text evidence="1">The sequence shown here is derived from an EMBL/GenBank/DDBJ whole genome shotgun (WGS) entry which is preliminary data.</text>
</comment>
<dbReference type="Proteomes" id="UP000722459">
    <property type="component" value="Unassembled WGS sequence"/>
</dbReference>
<evidence type="ECO:0000313" key="1">
    <source>
        <dbReference type="EMBL" id="MBT4870393.1"/>
    </source>
</evidence>
<name>A0A8T5GEE3_9ARCH</name>